<comment type="caution">
    <text evidence="1">The sequence shown here is derived from an EMBL/GenBank/DDBJ whole genome shotgun (WGS) entry which is preliminary data.</text>
</comment>
<reference evidence="1" key="1">
    <citation type="journal article" date="2019" name="bioRxiv">
        <title>The Genome of the Zebra Mussel, Dreissena polymorpha: A Resource for Invasive Species Research.</title>
        <authorList>
            <person name="McCartney M.A."/>
            <person name="Auch B."/>
            <person name="Kono T."/>
            <person name="Mallez S."/>
            <person name="Zhang Y."/>
            <person name="Obille A."/>
            <person name="Becker A."/>
            <person name="Abrahante J.E."/>
            <person name="Garbe J."/>
            <person name="Badalamenti J.P."/>
            <person name="Herman A."/>
            <person name="Mangelson H."/>
            <person name="Liachko I."/>
            <person name="Sullivan S."/>
            <person name="Sone E.D."/>
            <person name="Koren S."/>
            <person name="Silverstein K.A.T."/>
            <person name="Beckman K.B."/>
            <person name="Gohl D.M."/>
        </authorList>
    </citation>
    <scope>NUCLEOTIDE SEQUENCE</scope>
    <source>
        <strain evidence="1">Duluth1</strain>
        <tissue evidence="1">Whole animal</tissue>
    </source>
</reference>
<reference evidence="1" key="2">
    <citation type="submission" date="2020-11" db="EMBL/GenBank/DDBJ databases">
        <authorList>
            <person name="McCartney M.A."/>
            <person name="Auch B."/>
            <person name="Kono T."/>
            <person name="Mallez S."/>
            <person name="Becker A."/>
            <person name="Gohl D.M."/>
            <person name="Silverstein K.A.T."/>
            <person name="Koren S."/>
            <person name="Bechman K.B."/>
            <person name="Herman A."/>
            <person name="Abrahante J.E."/>
            <person name="Garbe J."/>
        </authorList>
    </citation>
    <scope>NUCLEOTIDE SEQUENCE</scope>
    <source>
        <strain evidence="1">Duluth1</strain>
        <tissue evidence="1">Whole animal</tissue>
    </source>
</reference>
<gene>
    <name evidence="1" type="ORF">DPMN_099600</name>
</gene>
<dbReference type="Proteomes" id="UP000828390">
    <property type="component" value="Unassembled WGS sequence"/>
</dbReference>
<dbReference type="EMBL" id="JAIWYP010000003">
    <property type="protein sequence ID" value="KAH3857003.1"/>
    <property type="molecule type" value="Genomic_DNA"/>
</dbReference>
<keyword evidence="2" id="KW-1185">Reference proteome</keyword>
<organism evidence="1 2">
    <name type="scientific">Dreissena polymorpha</name>
    <name type="common">Zebra mussel</name>
    <name type="synonym">Mytilus polymorpha</name>
    <dbReference type="NCBI Taxonomy" id="45954"/>
    <lineage>
        <taxon>Eukaryota</taxon>
        <taxon>Metazoa</taxon>
        <taxon>Spiralia</taxon>
        <taxon>Lophotrochozoa</taxon>
        <taxon>Mollusca</taxon>
        <taxon>Bivalvia</taxon>
        <taxon>Autobranchia</taxon>
        <taxon>Heteroconchia</taxon>
        <taxon>Euheterodonta</taxon>
        <taxon>Imparidentia</taxon>
        <taxon>Neoheterodontei</taxon>
        <taxon>Myida</taxon>
        <taxon>Dreissenoidea</taxon>
        <taxon>Dreissenidae</taxon>
        <taxon>Dreissena</taxon>
    </lineage>
</organism>
<name>A0A9D4LEE7_DREPO</name>
<protein>
    <submittedName>
        <fullName evidence="1">Uncharacterized protein</fullName>
    </submittedName>
</protein>
<evidence type="ECO:0000313" key="2">
    <source>
        <dbReference type="Proteomes" id="UP000828390"/>
    </source>
</evidence>
<sequence length="73" mass="8590">MLRAKEEKLRRLIAEFLPPEKPYVMILLSLVLRKLGLMHVRKVSSEISLCSPHRLFRDDTFRLNLIFSKEGLP</sequence>
<evidence type="ECO:0000313" key="1">
    <source>
        <dbReference type="EMBL" id="KAH3857003.1"/>
    </source>
</evidence>
<accession>A0A9D4LEE7</accession>
<proteinExistence type="predicted"/>
<dbReference type="AlphaFoldDB" id="A0A9D4LEE7"/>